<dbReference type="InParanoid" id="A0A369K6Q1"/>
<protein>
    <submittedName>
        <fullName evidence="1">Uncharacterized protein</fullName>
    </submittedName>
</protein>
<keyword evidence="2" id="KW-1185">Reference proteome</keyword>
<gene>
    <name evidence="1" type="ORF">Hypma_015884</name>
</gene>
<proteinExistence type="predicted"/>
<evidence type="ECO:0000313" key="1">
    <source>
        <dbReference type="EMBL" id="RDB29252.1"/>
    </source>
</evidence>
<comment type="caution">
    <text evidence="1">The sequence shown here is derived from an EMBL/GenBank/DDBJ whole genome shotgun (WGS) entry which is preliminary data.</text>
</comment>
<organism evidence="1 2">
    <name type="scientific">Hypsizygus marmoreus</name>
    <name type="common">White beech mushroom</name>
    <name type="synonym">Agaricus marmoreus</name>
    <dbReference type="NCBI Taxonomy" id="39966"/>
    <lineage>
        <taxon>Eukaryota</taxon>
        <taxon>Fungi</taxon>
        <taxon>Dikarya</taxon>
        <taxon>Basidiomycota</taxon>
        <taxon>Agaricomycotina</taxon>
        <taxon>Agaricomycetes</taxon>
        <taxon>Agaricomycetidae</taxon>
        <taxon>Agaricales</taxon>
        <taxon>Tricholomatineae</taxon>
        <taxon>Lyophyllaceae</taxon>
        <taxon>Hypsizygus</taxon>
    </lineage>
</organism>
<name>A0A369K6Q1_HYPMA</name>
<dbReference type="EMBL" id="LUEZ02000010">
    <property type="protein sequence ID" value="RDB29252.1"/>
    <property type="molecule type" value="Genomic_DNA"/>
</dbReference>
<reference evidence="1" key="1">
    <citation type="submission" date="2018-04" db="EMBL/GenBank/DDBJ databases">
        <title>Whole genome sequencing of Hypsizygus marmoreus.</title>
        <authorList>
            <person name="Choi I.-G."/>
            <person name="Min B."/>
            <person name="Kim J.-G."/>
            <person name="Kim S."/>
            <person name="Oh Y.-L."/>
            <person name="Kong W.-S."/>
            <person name="Park H."/>
            <person name="Jeong J."/>
            <person name="Song E.-S."/>
        </authorList>
    </citation>
    <scope>NUCLEOTIDE SEQUENCE [LARGE SCALE GENOMIC DNA]</scope>
    <source>
        <strain evidence="1">51987-8</strain>
    </source>
</reference>
<dbReference type="Proteomes" id="UP000076154">
    <property type="component" value="Unassembled WGS sequence"/>
</dbReference>
<accession>A0A369K6Q1</accession>
<evidence type="ECO:0000313" key="2">
    <source>
        <dbReference type="Proteomes" id="UP000076154"/>
    </source>
</evidence>
<dbReference type="AlphaFoldDB" id="A0A369K6Q1"/>
<sequence>MDATIKRHIPSFETYPKYYQGFFVPDESSTGCIVDVPAEPDVRDATNVDELALDRWVPIHSKFAVGVFDPSQFSVKLESETGTRYSLCYTSQTVIEGIQRKPNLFLHHHLEKVTWYGNLLVIKHDPSGYIGDVEVEEVVAIEKMVLRYFRDHRNGGSVV</sequence>